<proteinExistence type="predicted"/>
<dbReference type="PATRIC" id="fig|1300344.3.peg.329"/>
<dbReference type="EMBL" id="CP014209">
    <property type="protein sequence ID" value="ANC29918.1"/>
    <property type="molecule type" value="Genomic_DNA"/>
</dbReference>
<dbReference type="RefSeq" id="WP_157557134.1">
    <property type="nucleotide sequence ID" value="NZ_CP014209.1"/>
</dbReference>
<evidence type="ECO:0000313" key="2">
    <source>
        <dbReference type="Proteomes" id="UP000076794"/>
    </source>
</evidence>
<reference evidence="1 2" key="1">
    <citation type="submission" date="2016-01" db="EMBL/GenBank/DDBJ databases">
        <title>Complete genome sequence of a soil Actinobacterium, Isoptericola dokdonensis DS-3.</title>
        <authorList>
            <person name="Kwon S.-K."/>
            <person name="Kim J.F."/>
        </authorList>
    </citation>
    <scope>NUCLEOTIDE SEQUENCE [LARGE SCALE GENOMIC DNA]</scope>
    <source>
        <strain evidence="1 2">DS-3</strain>
    </source>
</reference>
<dbReference type="AlphaFoldDB" id="A0A168EDT3"/>
<keyword evidence="2" id="KW-1185">Reference proteome</keyword>
<dbReference type="STRING" id="1300344.I598_0330"/>
<sequence length="125" mass="14027">MRIFFRKQPPPPLDPDDVVVTSVEVLDRGLPITRIIHWSHGYTFLSGLESEGSRPVAVHFKHIADIDSTASNLTLKEGGIALRVMDLRGVPGNWKTYGPWSDEHLDELLQSGCIDDVHNDLTPWD</sequence>
<protein>
    <submittedName>
        <fullName evidence="1">Uncharacterized protein</fullName>
    </submittedName>
</protein>
<accession>A0A168EDT3</accession>
<name>A0A168EDT3_9MICO</name>
<evidence type="ECO:0000313" key="1">
    <source>
        <dbReference type="EMBL" id="ANC29918.1"/>
    </source>
</evidence>
<organism evidence="1 2">
    <name type="scientific">Isoptericola dokdonensis DS-3</name>
    <dbReference type="NCBI Taxonomy" id="1300344"/>
    <lineage>
        <taxon>Bacteria</taxon>
        <taxon>Bacillati</taxon>
        <taxon>Actinomycetota</taxon>
        <taxon>Actinomycetes</taxon>
        <taxon>Micrococcales</taxon>
        <taxon>Promicromonosporaceae</taxon>
        <taxon>Isoptericola</taxon>
    </lineage>
</organism>
<dbReference type="KEGG" id="ido:I598_0330"/>
<gene>
    <name evidence="1" type="ORF">I598_0330</name>
</gene>
<dbReference type="Proteomes" id="UP000076794">
    <property type="component" value="Chromosome"/>
</dbReference>